<dbReference type="Proteomes" id="UP001589610">
    <property type="component" value="Unassembled WGS sequence"/>
</dbReference>
<reference evidence="2 3" key="1">
    <citation type="submission" date="2024-09" db="EMBL/GenBank/DDBJ databases">
        <authorList>
            <person name="Sun Q."/>
            <person name="Mori K."/>
        </authorList>
    </citation>
    <scope>NUCLEOTIDE SEQUENCE [LARGE SCALE GENOMIC DNA]</scope>
    <source>
        <strain evidence="2 3">JCM 3028</strain>
    </source>
</reference>
<dbReference type="RefSeq" id="WP_344743455.1">
    <property type="nucleotide sequence ID" value="NZ_BAAAWW010000026.1"/>
</dbReference>
<feature type="domain" description="Glyoxalase-like" evidence="1">
    <location>
        <begin position="6"/>
        <end position="147"/>
    </location>
</feature>
<keyword evidence="3" id="KW-1185">Reference proteome</keyword>
<dbReference type="EMBL" id="JBHMBS010000008">
    <property type="protein sequence ID" value="MFB9677577.1"/>
    <property type="molecule type" value="Genomic_DNA"/>
</dbReference>
<dbReference type="InterPro" id="IPR029068">
    <property type="entry name" value="Glyas_Bleomycin-R_OHBP_Dase"/>
</dbReference>
<dbReference type="PANTHER" id="PTHR35908:SF1">
    <property type="entry name" value="CONSERVED PROTEIN"/>
    <property type="match status" value="1"/>
</dbReference>
<dbReference type="Pfam" id="PF18029">
    <property type="entry name" value="Glyoxalase_6"/>
    <property type="match status" value="1"/>
</dbReference>
<sequence>MAIRFQVTFDCADPDRLARFWAGALHYRLEEAPEGFESWNDYWRAAGLPEEELFDGYDSVVDPDGVGPRLWFQKVPEGKVAKNRLHLDLRANEDREAPAAVRRERVDAEVARLTALGATVANVLTVEGNDDFYGVTMLDPEENEFCVS</sequence>
<proteinExistence type="predicted"/>
<dbReference type="PANTHER" id="PTHR35908">
    <property type="entry name" value="HYPOTHETICAL FUSION PROTEIN"/>
    <property type="match status" value="1"/>
</dbReference>
<evidence type="ECO:0000259" key="1">
    <source>
        <dbReference type="Pfam" id="PF18029"/>
    </source>
</evidence>
<organism evidence="2 3">
    <name type="scientific">Streptosporangium vulgare</name>
    <dbReference type="NCBI Taxonomy" id="46190"/>
    <lineage>
        <taxon>Bacteria</taxon>
        <taxon>Bacillati</taxon>
        <taxon>Actinomycetota</taxon>
        <taxon>Actinomycetes</taxon>
        <taxon>Streptosporangiales</taxon>
        <taxon>Streptosporangiaceae</taxon>
        <taxon>Streptosporangium</taxon>
    </lineage>
</organism>
<dbReference type="SUPFAM" id="SSF54593">
    <property type="entry name" value="Glyoxalase/Bleomycin resistance protein/Dihydroxybiphenyl dioxygenase"/>
    <property type="match status" value="1"/>
</dbReference>
<dbReference type="InterPro" id="IPR041581">
    <property type="entry name" value="Glyoxalase_6"/>
</dbReference>
<evidence type="ECO:0000313" key="3">
    <source>
        <dbReference type="Proteomes" id="UP001589610"/>
    </source>
</evidence>
<protein>
    <submittedName>
        <fullName evidence="2">VOC family protein</fullName>
    </submittedName>
</protein>
<comment type="caution">
    <text evidence="2">The sequence shown here is derived from an EMBL/GenBank/DDBJ whole genome shotgun (WGS) entry which is preliminary data.</text>
</comment>
<name>A0ABV5TEV0_9ACTN</name>
<dbReference type="Gene3D" id="3.10.180.10">
    <property type="entry name" value="2,3-Dihydroxybiphenyl 1,2-Dioxygenase, domain 1"/>
    <property type="match status" value="1"/>
</dbReference>
<evidence type="ECO:0000313" key="2">
    <source>
        <dbReference type="EMBL" id="MFB9677577.1"/>
    </source>
</evidence>
<gene>
    <name evidence="2" type="ORF">ACFFRH_19020</name>
</gene>
<accession>A0ABV5TEV0</accession>